<dbReference type="InterPro" id="IPR036291">
    <property type="entry name" value="NAD(P)-bd_dom_sf"/>
</dbReference>
<dbReference type="RefSeq" id="WP_327096692.1">
    <property type="nucleotide sequence ID" value="NZ_CP109149.1"/>
</dbReference>
<keyword evidence="2" id="KW-0560">Oxidoreductase</keyword>
<dbReference type="SUPFAM" id="SSF51735">
    <property type="entry name" value="NAD(P)-binding Rossmann-fold domains"/>
    <property type="match status" value="1"/>
</dbReference>
<evidence type="ECO:0000256" key="2">
    <source>
        <dbReference type="ARBA" id="ARBA00023002"/>
    </source>
</evidence>
<dbReference type="Gene3D" id="3.40.50.720">
    <property type="entry name" value="NAD(P)-binding Rossmann-like Domain"/>
    <property type="match status" value="1"/>
</dbReference>
<dbReference type="Proteomes" id="UP001432062">
    <property type="component" value="Chromosome"/>
</dbReference>
<evidence type="ECO:0000256" key="1">
    <source>
        <dbReference type="ARBA" id="ARBA00006484"/>
    </source>
</evidence>
<reference evidence="4" key="1">
    <citation type="submission" date="2022-10" db="EMBL/GenBank/DDBJ databases">
        <title>The complete genomes of actinobacterial strains from the NBC collection.</title>
        <authorList>
            <person name="Joergensen T.S."/>
            <person name="Alvarez Arevalo M."/>
            <person name="Sterndorff E.B."/>
            <person name="Faurdal D."/>
            <person name="Vuksanovic O."/>
            <person name="Mourched A.-S."/>
            <person name="Charusanti P."/>
            <person name="Shaw S."/>
            <person name="Blin K."/>
            <person name="Weber T."/>
        </authorList>
    </citation>
    <scope>NUCLEOTIDE SEQUENCE</scope>
    <source>
        <strain evidence="4">NBC_01482</strain>
    </source>
</reference>
<proteinExistence type="inferred from homology"/>
<keyword evidence="5" id="KW-1185">Reference proteome</keyword>
<sequence>MRLEQKVAIVTGASRGIGAATAVELAGRGAIVIVNYQSEKYRDEAETVTAAIESSGGSAYLVQADLRDADQRRQLIDTAARHTGRLDILVNNAGVYRRGLTEDIDADHLAEHFETNVEGGILTTVAAAEQLSDGGRIVYVSSGLARRIAATSTAYAASKAAVEAATRCQAAEFGPRGITVNAVAPGIVDTAMLADILTTPERAALIAATALGRIGRPRDIAKVIAFLASDDAGWITGQVIDVDGGLQ</sequence>
<dbReference type="SMART" id="SM00822">
    <property type="entry name" value="PKS_KR"/>
    <property type="match status" value="1"/>
</dbReference>
<dbReference type="PANTHER" id="PTHR43639">
    <property type="entry name" value="OXIDOREDUCTASE, SHORT-CHAIN DEHYDROGENASE/REDUCTASE FAMILY (AFU_ORTHOLOGUE AFUA_5G02870)"/>
    <property type="match status" value="1"/>
</dbReference>
<protein>
    <submittedName>
        <fullName evidence="4">SDR family oxidoreductase</fullName>
    </submittedName>
</protein>
<dbReference type="InterPro" id="IPR057326">
    <property type="entry name" value="KR_dom"/>
</dbReference>
<evidence type="ECO:0000313" key="4">
    <source>
        <dbReference type="EMBL" id="WUV43500.1"/>
    </source>
</evidence>
<dbReference type="Pfam" id="PF13561">
    <property type="entry name" value="adh_short_C2"/>
    <property type="match status" value="1"/>
</dbReference>
<evidence type="ECO:0000259" key="3">
    <source>
        <dbReference type="SMART" id="SM00822"/>
    </source>
</evidence>
<dbReference type="EMBL" id="CP109441">
    <property type="protein sequence ID" value="WUV43500.1"/>
    <property type="molecule type" value="Genomic_DNA"/>
</dbReference>
<feature type="domain" description="Ketoreductase" evidence="3">
    <location>
        <begin position="6"/>
        <end position="186"/>
    </location>
</feature>
<accession>A0ABZ1YJV0</accession>
<gene>
    <name evidence="4" type="ORF">OG563_30320</name>
</gene>
<organism evidence="4 5">
    <name type="scientific">Nocardia vinacea</name>
    <dbReference type="NCBI Taxonomy" id="96468"/>
    <lineage>
        <taxon>Bacteria</taxon>
        <taxon>Bacillati</taxon>
        <taxon>Actinomycetota</taxon>
        <taxon>Actinomycetes</taxon>
        <taxon>Mycobacteriales</taxon>
        <taxon>Nocardiaceae</taxon>
        <taxon>Nocardia</taxon>
    </lineage>
</organism>
<name>A0ABZ1YJV0_9NOCA</name>
<dbReference type="PANTHER" id="PTHR43639:SF1">
    <property type="entry name" value="SHORT-CHAIN DEHYDROGENASE_REDUCTASE FAMILY PROTEIN"/>
    <property type="match status" value="1"/>
</dbReference>
<dbReference type="PRINTS" id="PR00080">
    <property type="entry name" value="SDRFAMILY"/>
</dbReference>
<dbReference type="PRINTS" id="PR00081">
    <property type="entry name" value="GDHRDH"/>
</dbReference>
<comment type="similarity">
    <text evidence="1">Belongs to the short-chain dehydrogenases/reductases (SDR) family.</text>
</comment>
<evidence type="ECO:0000313" key="5">
    <source>
        <dbReference type="Proteomes" id="UP001432062"/>
    </source>
</evidence>
<dbReference type="InterPro" id="IPR002347">
    <property type="entry name" value="SDR_fam"/>
</dbReference>